<keyword evidence="2" id="KW-1185">Reference proteome</keyword>
<reference evidence="1" key="1">
    <citation type="submission" date="2023-07" db="EMBL/GenBank/DDBJ databases">
        <authorList>
            <consortium name="CYATHOMIX"/>
        </authorList>
    </citation>
    <scope>NUCLEOTIDE SEQUENCE</scope>
    <source>
        <strain evidence="1">N/A</strain>
    </source>
</reference>
<comment type="caution">
    <text evidence="1">The sequence shown here is derived from an EMBL/GenBank/DDBJ whole genome shotgun (WGS) entry which is preliminary data.</text>
</comment>
<sequence>MLVLLLLFSAVFAALRDKAYFFDKLSEVRVEISQCREDADLNMDEQKLNLGVLEWSRFNMHFCCKCARKAKSYHDRKIKDPNYTMVTQSAWQTVDSEDLAKEIARKVIIDIRDETFKEELQRLHVGCALKNRFYLRIFGITAVCLVYQDPVFDIKL</sequence>
<name>A0AA36GJT0_CYLNA</name>
<protein>
    <submittedName>
        <fullName evidence="1">Uncharacterized protein</fullName>
    </submittedName>
</protein>
<gene>
    <name evidence="1" type="ORF">CYNAS_LOCUS1613</name>
</gene>
<organism evidence="1 2">
    <name type="scientific">Cylicocyclus nassatus</name>
    <name type="common">Nematode worm</name>
    <dbReference type="NCBI Taxonomy" id="53992"/>
    <lineage>
        <taxon>Eukaryota</taxon>
        <taxon>Metazoa</taxon>
        <taxon>Ecdysozoa</taxon>
        <taxon>Nematoda</taxon>
        <taxon>Chromadorea</taxon>
        <taxon>Rhabditida</taxon>
        <taxon>Rhabditina</taxon>
        <taxon>Rhabditomorpha</taxon>
        <taxon>Strongyloidea</taxon>
        <taxon>Strongylidae</taxon>
        <taxon>Cylicocyclus</taxon>
    </lineage>
</organism>
<evidence type="ECO:0000313" key="2">
    <source>
        <dbReference type="Proteomes" id="UP001176961"/>
    </source>
</evidence>
<evidence type="ECO:0000313" key="1">
    <source>
        <dbReference type="EMBL" id="CAJ0589630.1"/>
    </source>
</evidence>
<dbReference type="EMBL" id="CATQJL010000001">
    <property type="protein sequence ID" value="CAJ0589630.1"/>
    <property type="molecule type" value="Genomic_DNA"/>
</dbReference>
<proteinExistence type="predicted"/>
<accession>A0AA36GJT0</accession>
<dbReference type="Proteomes" id="UP001176961">
    <property type="component" value="Unassembled WGS sequence"/>
</dbReference>
<dbReference type="AlphaFoldDB" id="A0AA36GJT0"/>